<dbReference type="InterPro" id="IPR036322">
    <property type="entry name" value="WD40_repeat_dom_sf"/>
</dbReference>
<dbReference type="SUPFAM" id="SSF50978">
    <property type="entry name" value="WD40 repeat-like"/>
    <property type="match status" value="1"/>
</dbReference>
<organism evidence="7 8">
    <name type="scientific">Orbilia brochopaga</name>
    <dbReference type="NCBI Taxonomy" id="3140254"/>
    <lineage>
        <taxon>Eukaryota</taxon>
        <taxon>Fungi</taxon>
        <taxon>Dikarya</taxon>
        <taxon>Ascomycota</taxon>
        <taxon>Pezizomycotina</taxon>
        <taxon>Orbiliomycetes</taxon>
        <taxon>Orbiliales</taxon>
        <taxon>Orbiliaceae</taxon>
        <taxon>Orbilia</taxon>
    </lineage>
</organism>
<sequence length="377" mass="40991">MSSMDTRQALVIPERATALSASYNHDFSCFAVGLEDGFAVVNTDPCELRVHRRFNGGIGIASMLGRANFLALVGGGRDPKFPPNRVIIWDDAKQKVVITLDFKSDVLAVRLSRSKIIVVSRNHLFVYSFSSPPERRQTFETVNNDFGLACLGSKHVAFPGRTIGQVNLFDLQTGNNTIVPAHTSSIMALALSPNGELLATASENGTLIRIFSTASSAIVTELRRGIDKALIYSMAFSPSSNRLAVTSDKGTLHIFDVLPPSTAAPDSPARPSSMGSGSSEPAATHTESNKRFSLLGKLPLLPKYFSSEWSFAQAKVEGTGRNSVGWTNEDTIVVTSTQDCKWEKFVILNAPHTESGKACEREAWRNFVEGMDIPYSQ</sequence>
<evidence type="ECO:0000256" key="1">
    <source>
        <dbReference type="ARBA" id="ARBA00004148"/>
    </source>
</evidence>
<keyword evidence="8" id="KW-1185">Reference proteome</keyword>
<protein>
    <submittedName>
        <fullName evidence="7">Phosphatidylinositol 3,5-bisphosphate-binding protein</fullName>
    </submittedName>
</protein>
<evidence type="ECO:0000256" key="3">
    <source>
        <dbReference type="ARBA" id="ARBA00022737"/>
    </source>
</evidence>
<keyword evidence="3" id="KW-0677">Repeat</keyword>
<comment type="similarity">
    <text evidence="4">Belongs to the WD repeat PROPPIN family.</text>
</comment>
<dbReference type="InterPro" id="IPR015943">
    <property type="entry name" value="WD40/YVTN_repeat-like_dom_sf"/>
</dbReference>
<dbReference type="GO" id="GO:0005774">
    <property type="term" value="C:vacuolar membrane"/>
    <property type="evidence" value="ECO:0007669"/>
    <property type="project" value="UniProtKB-SubCell"/>
</dbReference>
<dbReference type="PROSITE" id="PS50082">
    <property type="entry name" value="WD_REPEATS_2"/>
    <property type="match status" value="1"/>
</dbReference>
<dbReference type="Gene3D" id="2.130.10.10">
    <property type="entry name" value="YVTN repeat-like/Quinoprotein amine dehydrogenase"/>
    <property type="match status" value="1"/>
</dbReference>
<comment type="caution">
    <text evidence="7">The sequence shown here is derived from an EMBL/GenBank/DDBJ whole genome shotgun (WGS) entry which is preliminary data.</text>
</comment>
<proteinExistence type="inferred from homology"/>
<keyword evidence="2 5" id="KW-0853">WD repeat</keyword>
<dbReference type="AlphaFoldDB" id="A0AAV9VFP4"/>
<dbReference type="SMART" id="SM00320">
    <property type="entry name" value="WD40"/>
    <property type="match status" value="3"/>
</dbReference>
<dbReference type="EMBL" id="JAVHNQ010000001">
    <property type="protein sequence ID" value="KAK6359898.1"/>
    <property type="molecule type" value="Genomic_DNA"/>
</dbReference>
<feature type="region of interest" description="Disordered" evidence="6">
    <location>
        <begin position="259"/>
        <end position="288"/>
    </location>
</feature>
<gene>
    <name evidence="7" type="primary">HSV2</name>
    <name evidence="7" type="ORF">TWF696_001025</name>
</gene>
<accession>A0AAV9VFP4</accession>
<dbReference type="PANTHER" id="PTHR11227">
    <property type="entry name" value="WD-REPEAT PROTEIN INTERACTING WITH PHOSPHOINOSIDES WIPI -RELATED"/>
    <property type="match status" value="1"/>
</dbReference>
<evidence type="ECO:0000313" key="8">
    <source>
        <dbReference type="Proteomes" id="UP001375240"/>
    </source>
</evidence>
<dbReference type="Pfam" id="PF21032">
    <property type="entry name" value="PROPPIN"/>
    <property type="match status" value="1"/>
</dbReference>
<comment type="subcellular location">
    <subcellularLocation>
        <location evidence="1">Vacuole membrane</location>
        <topology evidence="1">Peripheral membrane protein</topology>
    </subcellularLocation>
</comment>
<evidence type="ECO:0000256" key="6">
    <source>
        <dbReference type="SAM" id="MobiDB-lite"/>
    </source>
</evidence>
<evidence type="ECO:0000256" key="4">
    <source>
        <dbReference type="ARBA" id="ARBA00025740"/>
    </source>
</evidence>
<dbReference type="Proteomes" id="UP001375240">
    <property type="component" value="Unassembled WGS sequence"/>
</dbReference>
<reference evidence="7 8" key="1">
    <citation type="submission" date="2019-10" db="EMBL/GenBank/DDBJ databases">
        <authorList>
            <person name="Palmer J.M."/>
        </authorList>
    </citation>
    <scope>NUCLEOTIDE SEQUENCE [LARGE SCALE GENOMIC DNA]</scope>
    <source>
        <strain evidence="7 8">TWF696</strain>
    </source>
</reference>
<feature type="repeat" description="WD" evidence="5">
    <location>
        <begin position="179"/>
        <end position="207"/>
    </location>
</feature>
<evidence type="ECO:0000256" key="2">
    <source>
        <dbReference type="ARBA" id="ARBA00022574"/>
    </source>
</evidence>
<evidence type="ECO:0000256" key="5">
    <source>
        <dbReference type="PROSITE-ProRule" id="PRU00221"/>
    </source>
</evidence>
<dbReference type="InterPro" id="IPR001680">
    <property type="entry name" value="WD40_rpt"/>
</dbReference>
<evidence type="ECO:0000313" key="7">
    <source>
        <dbReference type="EMBL" id="KAK6359898.1"/>
    </source>
</evidence>
<name>A0AAV9VFP4_9PEZI</name>
<dbReference type="InterPro" id="IPR048720">
    <property type="entry name" value="PROPPIN"/>
</dbReference>